<evidence type="ECO:0000313" key="3">
    <source>
        <dbReference type="EMBL" id="RAK25459.1"/>
    </source>
</evidence>
<protein>
    <submittedName>
        <fullName evidence="3">Uncharacterized protein</fullName>
    </submittedName>
</protein>
<gene>
    <name evidence="3" type="ORF">C7374_12422</name>
</gene>
<dbReference type="OrthoDB" id="7870844at2"/>
<dbReference type="RefSeq" id="WP_111576450.1">
    <property type="nucleotide sequence ID" value="NZ_JBHEEY010000024.1"/>
</dbReference>
<dbReference type="AlphaFoldDB" id="A0A364JRN0"/>
<feature type="transmembrane region" description="Helical" evidence="2">
    <location>
        <begin position="134"/>
        <end position="156"/>
    </location>
</feature>
<feature type="compositionally biased region" description="Basic and acidic residues" evidence="1">
    <location>
        <begin position="55"/>
        <end position="68"/>
    </location>
</feature>
<evidence type="ECO:0000256" key="1">
    <source>
        <dbReference type="SAM" id="MobiDB-lite"/>
    </source>
</evidence>
<organism evidence="3 4">
    <name type="scientific">Falsochrobactrum ovis</name>
    <dbReference type="NCBI Taxonomy" id="1293442"/>
    <lineage>
        <taxon>Bacteria</taxon>
        <taxon>Pseudomonadati</taxon>
        <taxon>Pseudomonadota</taxon>
        <taxon>Alphaproteobacteria</taxon>
        <taxon>Hyphomicrobiales</taxon>
        <taxon>Brucellaceae</taxon>
        <taxon>Falsochrobactrum</taxon>
    </lineage>
</organism>
<comment type="caution">
    <text evidence="3">The sequence shown here is derived from an EMBL/GenBank/DDBJ whole genome shotgun (WGS) entry which is preliminary data.</text>
</comment>
<feature type="region of interest" description="Disordered" evidence="1">
    <location>
        <begin position="41"/>
        <end position="126"/>
    </location>
</feature>
<keyword evidence="2" id="KW-1133">Transmembrane helix</keyword>
<evidence type="ECO:0000256" key="2">
    <source>
        <dbReference type="SAM" id="Phobius"/>
    </source>
</evidence>
<keyword evidence="2" id="KW-0812">Transmembrane</keyword>
<name>A0A364JRN0_9HYPH</name>
<proteinExistence type="predicted"/>
<dbReference type="Proteomes" id="UP000249453">
    <property type="component" value="Unassembled WGS sequence"/>
</dbReference>
<accession>A0A364JRN0</accession>
<sequence>MESIDRAIRGAFAKTEAHNPATRQRIYEAAWGAHERALAANTSLSEEQKQKRREKVKDTISRIEREYKMTPQPQPQAPQTPSIDPILGGVTASSRVASDHSDQGSSTKGRRRARNSEYDRGVLPRNGTAKRSPLIVRLGLPLLILLVLVIIGYSLFNSFANFNRNASTSPLHANSIMSPLREGEDPEGRNWIDIYTPQDATRMGVNGRAQARIMREGDQSFVRVESFGNNDTVTFEVGVGLLDQLAGKKATFDIVASSEATTQISVSCDFGSLGDCGRRRYDVNDSVSDFLFDIDMPSGQKPTGSGIITIHSDLSGNGKPVDIYAIRVAAVAE</sequence>
<reference evidence="3 4" key="1">
    <citation type="submission" date="2018-06" db="EMBL/GenBank/DDBJ databases">
        <title>Genomic Encyclopedia of Type Strains, Phase IV (KMG-IV): sequencing the most valuable type-strain genomes for metagenomic binning, comparative biology and taxonomic classification.</title>
        <authorList>
            <person name="Goeker M."/>
        </authorList>
    </citation>
    <scope>NUCLEOTIDE SEQUENCE [LARGE SCALE GENOMIC DNA]</scope>
    <source>
        <strain evidence="3 4">DSM 26720</strain>
    </source>
</reference>
<keyword evidence="2" id="KW-0472">Membrane</keyword>
<dbReference type="EMBL" id="QLMK01000024">
    <property type="protein sequence ID" value="RAK25459.1"/>
    <property type="molecule type" value="Genomic_DNA"/>
</dbReference>
<evidence type="ECO:0000313" key="4">
    <source>
        <dbReference type="Proteomes" id="UP000249453"/>
    </source>
</evidence>
<keyword evidence="4" id="KW-1185">Reference proteome</keyword>